<dbReference type="STRING" id="35608.A0A2U1LHJ8"/>
<comment type="caution">
    <text evidence="1">The sequence shown here is derived from an EMBL/GenBank/DDBJ whole genome shotgun (WGS) entry which is preliminary data.</text>
</comment>
<organism evidence="1 2">
    <name type="scientific">Artemisia annua</name>
    <name type="common">Sweet wormwood</name>
    <dbReference type="NCBI Taxonomy" id="35608"/>
    <lineage>
        <taxon>Eukaryota</taxon>
        <taxon>Viridiplantae</taxon>
        <taxon>Streptophyta</taxon>
        <taxon>Embryophyta</taxon>
        <taxon>Tracheophyta</taxon>
        <taxon>Spermatophyta</taxon>
        <taxon>Magnoliopsida</taxon>
        <taxon>eudicotyledons</taxon>
        <taxon>Gunneridae</taxon>
        <taxon>Pentapetalae</taxon>
        <taxon>asterids</taxon>
        <taxon>campanulids</taxon>
        <taxon>Asterales</taxon>
        <taxon>Asteraceae</taxon>
        <taxon>Asteroideae</taxon>
        <taxon>Anthemideae</taxon>
        <taxon>Artemisiinae</taxon>
        <taxon>Artemisia</taxon>
    </lineage>
</organism>
<dbReference type="OrthoDB" id="438224at2759"/>
<dbReference type="Proteomes" id="UP000245207">
    <property type="component" value="Unassembled WGS sequence"/>
</dbReference>
<reference evidence="1 2" key="1">
    <citation type="journal article" date="2018" name="Mol. Plant">
        <title>The genome of Artemisia annua provides insight into the evolution of Asteraceae family and artemisinin biosynthesis.</title>
        <authorList>
            <person name="Shen Q."/>
            <person name="Zhang L."/>
            <person name="Liao Z."/>
            <person name="Wang S."/>
            <person name="Yan T."/>
            <person name="Shi P."/>
            <person name="Liu M."/>
            <person name="Fu X."/>
            <person name="Pan Q."/>
            <person name="Wang Y."/>
            <person name="Lv Z."/>
            <person name="Lu X."/>
            <person name="Zhang F."/>
            <person name="Jiang W."/>
            <person name="Ma Y."/>
            <person name="Chen M."/>
            <person name="Hao X."/>
            <person name="Li L."/>
            <person name="Tang Y."/>
            <person name="Lv G."/>
            <person name="Zhou Y."/>
            <person name="Sun X."/>
            <person name="Brodelius P.E."/>
            <person name="Rose J.K.C."/>
            <person name="Tang K."/>
        </authorList>
    </citation>
    <scope>NUCLEOTIDE SEQUENCE [LARGE SCALE GENOMIC DNA]</scope>
    <source>
        <strain evidence="2">cv. Huhao1</strain>
        <tissue evidence="1">Leaf</tissue>
    </source>
</reference>
<proteinExistence type="predicted"/>
<dbReference type="PANTHER" id="PTHR48420:SF1">
    <property type="entry name" value="NON-HAEM DIOXYGENASE N-TERMINAL DOMAIN-CONTAINING PROTEIN"/>
    <property type="match status" value="1"/>
</dbReference>
<dbReference type="AlphaFoldDB" id="A0A2U1LHJ8"/>
<sequence length="108" mass="12165">MPRAFGSVYTAQMGTGETVVVKVLATDSKQAENEFHTQVVWEENEIAYQICNITEILSRGRVCATPHCVRAPKGDKATRLESSTFAFGQQIWFALEFHIYFCGGCNYY</sequence>
<accession>A0A2U1LHJ8</accession>
<evidence type="ECO:0000313" key="2">
    <source>
        <dbReference type="Proteomes" id="UP000245207"/>
    </source>
</evidence>
<evidence type="ECO:0000313" key="1">
    <source>
        <dbReference type="EMBL" id="PWA48471.1"/>
    </source>
</evidence>
<keyword evidence="2" id="KW-1185">Reference proteome</keyword>
<protein>
    <submittedName>
        <fullName evidence="1">2-oxoglutarate (2OG) and Fe(II)-dependent oxygenase superfamily protein</fullName>
    </submittedName>
</protein>
<dbReference type="EMBL" id="PKPP01009347">
    <property type="protein sequence ID" value="PWA48471.1"/>
    <property type="molecule type" value="Genomic_DNA"/>
</dbReference>
<name>A0A2U1LHJ8_ARTAN</name>
<dbReference type="PANTHER" id="PTHR48420">
    <property type="entry name" value="NON-HAEM DIOXYGENASE N-TERMINAL DOMAIN-CONTAINING PROTEIN"/>
    <property type="match status" value="1"/>
</dbReference>
<dbReference type="Gene3D" id="3.30.200.20">
    <property type="entry name" value="Phosphorylase Kinase, domain 1"/>
    <property type="match status" value="1"/>
</dbReference>
<gene>
    <name evidence="1" type="ORF">CTI12_AA490560</name>
</gene>